<keyword evidence="2" id="KW-1185">Reference proteome</keyword>
<name>A0A016VTK6_9BILA</name>
<dbReference type="EMBL" id="JARK01001340">
    <property type="protein sequence ID" value="EYC30924.1"/>
    <property type="molecule type" value="Genomic_DNA"/>
</dbReference>
<dbReference type="AlphaFoldDB" id="A0A016VTK6"/>
<reference evidence="2" key="1">
    <citation type="journal article" date="2015" name="Nat. Genet.">
        <title>The genome and transcriptome of the zoonotic hookworm Ancylostoma ceylanicum identify infection-specific gene families.</title>
        <authorList>
            <person name="Schwarz E.M."/>
            <person name="Hu Y."/>
            <person name="Antoshechkin I."/>
            <person name="Miller M.M."/>
            <person name="Sternberg P.W."/>
            <person name="Aroian R.V."/>
        </authorList>
    </citation>
    <scope>NUCLEOTIDE SEQUENCE</scope>
    <source>
        <strain evidence="2">HY135</strain>
    </source>
</reference>
<proteinExistence type="predicted"/>
<organism evidence="1 2">
    <name type="scientific">Ancylostoma ceylanicum</name>
    <dbReference type="NCBI Taxonomy" id="53326"/>
    <lineage>
        <taxon>Eukaryota</taxon>
        <taxon>Metazoa</taxon>
        <taxon>Ecdysozoa</taxon>
        <taxon>Nematoda</taxon>
        <taxon>Chromadorea</taxon>
        <taxon>Rhabditida</taxon>
        <taxon>Rhabditina</taxon>
        <taxon>Rhabditomorpha</taxon>
        <taxon>Strongyloidea</taxon>
        <taxon>Ancylostomatidae</taxon>
        <taxon>Ancylostomatinae</taxon>
        <taxon>Ancylostoma</taxon>
    </lineage>
</organism>
<sequence length="87" mass="9622">MISDPTTLPYAEKIEMNSRREVADTSGSDEQVIPYGNLQLLNLLDLPRIPTDRDLTSLRALHKKDTGRTLCGVRILVTVKVKGKGGM</sequence>
<protein>
    <submittedName>
        <fullName evidence="1">Uncharacterized protein</fullName>
    </submittedName>
</protein>
<accession>A0A016VTK6</accession>
<comment type="caution">
    <text evidence="1">The sequence shown here is derived from an EMBL/GenBank/DDBJ whole genome shotgun (WGS) entry which is preliminary data.</text>
</comment>
<evidence type="ECO:0000313" key="1">
    <source>
        <dbReference type="EMBL" id="EYC30924.1"/>
    </source>
</evidence>
<gene>
    <name evidence="1" type="primary">Acey_s0004.g1852</name>
    <name evidence="1" type="ORF">Y032_0004g1852</name>
</gene>
<dbReference type="Proteomes" id="UP000024635">
    <property type="component" value="Unassembled WGS sequence"/>
</dbReference>
<evidence type="ECO:0000313" key="2">
    <source>
        <dbReference type="Proteomes" id="UP000024635"/>
    </source>
</evidence>